<accession>A0A3R8L376</accession>
<evidence type="ECO:0000313" key="2">
    <source>
        <dbReference type="EMBL" id="RRK35555.1"/>
    </source>
</evidence>
<dbReference type="Proteomes" id="UP000274920">
    <property type="component" value="Unassembled WGS sequence"/>
</dbReference>
<sequence>MKQWIKNHPRAAFLTGAVFLSLLFLTYMMRQQNIAAAVEGALTDEPRSGGAVSSDFYVMQLTGKETEIYNLLRDRLDRMQGGIVEFPEMLSGEEYLRVTTALEDEGYDYFYGFVDIPMTENGVYIKHGGTDLADVKGKTIAKAILFLSCAEGIHLSGEYADDGRVMNLEEVGEALSANEQEEEEKIRDIQQKTEEILDGVMSGLPEEYGEKKTADYFLKWMDENLAFTTGADGDNVSYSGMKDVFEELYIYNNLSAVTREKATALGYAKILSELFNRAGMESHIVRGVWGRSQFRQEGYVLTAVEMNGQTIYIDAGGGKSAELGGQRYLREQEAKNHMKFVEYFDYS</sequence>
<gene>
    <name evidence="2" type="ORF">EBB54_27770</name>
</gene>
<proteinExistence type="predicted"/>
<feature type="coiled-coil region" evidence="1">
    <location>
        <begin position="165"/>
        <end position="195"/>
    </location>
</feature>
<keyword evidence="1" id="KW-0175">Coiled coil</keyword>
<name>A0A3R8L376_9FIRM</name>
<evidence type="ECO:0000256" key="1">
    <source>
        <dbReference type="SAM" id="Coils"/>
    </source>
</evidence>
<dbReference type="RefSeq" id="WP_125129807.1">
    <property type="nucleotide sequence ID" value="NZ_RHJS01000002.1"/>
</dbReference>
<dbReference type="EMBL" id="RHJS01000002">
    <property type="protein sequence ID" value="RRK35555.1"/>
    <property type="molecule type" value="Genomic_DNA"/>
</dbReference>
<organism evidence="2 3">
    <name type="scientific">Schaedlerella arabinosiphila</name>
    <dbReference type="NCBI Taxonomy" id="2044587"/>
    <lineage>
        <taxon>Bacteria</taxon>
        <taxon>Bacillati</taxon>
        <taxon>Bacillota</taxon>
        <taxon>Clostridia</taxon>
        <taxon>Lachnospirales</taxon>
        <taxon>Lachnospiraceae</taxon>
        <taxon>Schaedlerella</taxon>
    </lineage>
</organism>
<evidence type="ECO:0000313" key="3">
    <source>
        <dbReference type="Proteomes" id="UP000274920"/>
    </source>
</evidence>
<keyword evidence="3" id="KW-1185">Reference proteome</keyword>
<dbReference type="AlphaFoldDB" id="A0A3R8L376"/>
<comment type="caution">
    <text evidence="2">The sequence shown here is derived from an EMBL/GenBank/DDBJ whole genome shotgun (WGS) entry which is preliminary data.</text>
</comment>
<protein>
    <recommendedName>
        <fullName evidence="4">Transglutaminase-like domain-containing protein</fullName>
    </recommendedName>
</protein>
<reference evidence="2" key="1">
    <citation type="submission" date="2018-10" db="EMBL/GenBank/DDBJ databases">
        <title>Schaedlerella arabinophila gen. nov. sp. nov., isolated from the mouse intestinal tract and comparative analysis with the genome of the closely related altered Schaedler flora strain ASF502.</title>
        <authorList>
            <person name="Miyake S."/>
            <person name="Soh M."/>
            <person name="Seedorf H."/>
        </authorList>
    </citation>
    <scope>NUCLEOTIDE SEQUENCE [LARGE SCALE GENOMIC DNA]</scope>
    <source>
        <strain evidence="2">DSM 106076</strain>
    </source>
</reference>
<evidence type="ECO:0008006" key="4">
    <source>
        <dbReference type="Google" id="ProtNLM"/>
    </source>
</evidence>